<dbReference type="InterPro" id="IPR012910">
    <property type="entry name" value="Plug_dom"/>
</dbReference>
<dbReference type="InterPro" id="IPR036942">
    <property type="entry name" value="Beta-barrel_TonB_sf"/>
</dbReference>
<keyword evidence="2 11" id="KW-0813">Transport</keyword>
<evidence type="ECO:0000256" key="5">
    <source>
        <dbReference type="ARBA" id="ARBA00022692"/>
    </source>
</evidence>
<dbReference type="Pfam" id="PF07715">
    <property type="entry name" value="Plug"/>
    <property type="match status" value="1"/>
</dbReference>
<keyword evidence="10 11" id="KW-0998">Cell outer membrane</keyword>
<gene>
    <name evidence="16" type="ORF">JCM6292_3161</name>
</gene>
<reference evidence="16 17" key="1">
    <citation type="journal article" date="2014" name="Genome Announc.">
        <title>Draft Genome Sequences of Three Strains of Bacteroides pyogenes Isolated from a Cat and Swine.</title>
        <authorList>
            <person name="Sakamoto M."/>
            <person name="Oshima K."/>
            <person name="Suda W."/>
            <person name="Kitamura K."/>
            <person name="Iida T."/>
            <person name="Hattori M."/>
            <person name="Ohkuma M."/>
        </authorList>
    </citation>
    <scope>NUCLEOTIDE SEQUENCE [LARGE SCALE GENOMIC DNA]</scope>
    <source>
        <strain evidence="16 17">JCM 6292</strain>
    </source>
</reference>
<comment type="subcellular location">
    <subcellularLocation>
        <location evidence="1 11">Cell outer membrane</location>
        <topology evidence="1 11">Multi-pass membrane protein</topology>
    </subcellularLocation>
</comment>
<evidence type="ECO:0000256" key="13">
    <source>
        <dbReference type="SAM" id="SignalP"/>
    </source>
</evidence>
<dbReference type="GO" id="GO:0006826">
    <property type="term" value="P:iron ion transport"/>
    <property type="evidence" value="ECO:0007669"/>
    <property type="project" value="UniProtKB-KW"/>
</dbReference>
<organism evidence="16 17">
    <name type="scientific">Bacteroides pyogenes JCM 6292</name>
    <dbReference type="NCBI Taxonomy" id="1235809"/>
    <lineage>
        <taxon>Bacteria</taxon>
        <taxon>Pseudomonadati</taxon>
        <taxon>Bacteroidota</taxon>
        <taxon>Bacteroidia</taxon>
        <taxon>Bacteroidales</taxon>
        <taxon>Bacteroidaceae</taxon>
        <taxon>Bacteroides</taxon>
    </lineage>
</organism>
<keyword evidence="3 11" id="KW-1134">Transmembrane beta strand</keyword>
<keyword evidence="7" id="KW-0406">Ion transport</keyword>
<dbReference type="PANTHER" id="PTHR32552:SF81">
    <property type="entry name" value="TONB-DEPENDENT OUTER MEMBRANE RECEPTOR"/>
    <property type="match status" value="1"/>
</dbReference>
<dbReference type="SUPFAM" id="SSF56935">
    <property type="entry name" value="Porins"/>
    <property type="match status" value="1"/>
</dbReference>
<comment type="caution">
    <text evidence="16">The sequence shown here is derived from an EMBL/GenBank/DDBJ whole genome shotgun (WGS) entry which is preliminary data.</text>
</comment>
<keyword evidence="4" id="KW-0410">Iron transport</keyword>
<evidence type="ECO:0000313" key="16">
    <source>
        <dbReference type="EMBL" id="GAE16687.1"/>
    </source>
</evidence>
<dbReference type="EMBL" id="BAIQ01000040">
    <property type="protein sequence ID" value="GAE16687.1"/>
    <property type="molecule type" value="Genomic_DNA"/>
</dbReference>
<evidence type="ECO:0000256" key="11">
    <source>
        <dbReference type="PROSITE-ProRule" id="PRU01360"/>
    </source>
</evidence>
<evidence type="ECO:0000313" key="17">
    <source>
        <dbReference type="Proteomes" id="UP000018861"/>
    </source>
</evidence>
<evidence type="ECO:0000259" key="15">
    <source>
        <dbReference type="Pfam" id="PF07715"/>
    </source>
</evidence>
<proteinExistence type="inferred from homology"/>
<keyword evidence="9 11" id="KW-0472">Membrane</keyword>
<evidence type="ECO:0000256" key="7">
    <source>
        <dbReference type="ARBA" id="ARBA00023065"/>
    </source>
</evidence>
<evidence type="ECO:0000256" key="2">
    <source>
        <dbReference type="ARBA" id="ARBA00022448"/>
    </source>
</evidence>
<evidence type="ECO:0000256" key="1">
    <source>
        <dbReference type="ARBA" id="ARBA00004571"/>
    </source>
</evidence>
<keyword evidence="16" id="KW-0675">Receptor</keyword>
<evidence type="ECO:0000256" key="3">
    <source>
        <dbReference type="ARBA" id="ARBA00022452"/>
    </source>
</evidence>
<keyword evidence="6" id="KW-0408">Iron</keyword>
<feature type="domain" description="TonB-dependent receptor-like beta-barrel" evidence="14">
    <location>
        <begin position="246"/>
        <end position="655"/>
    </location>
</feature>
<evidence type="ECO:0000256" key="10">
    <source>
        <dbReference type="ARBA" id="ARBA00023237"/>
    </source>
</evidence>
<feature type="signal peptide" evidence="13">
    <location>
        <begin position="1"/>
        <end position="19"/>
    </location>
</feature>
<evidence type="ECO:0000256" key="12">
    <source>
        <dbReference type="RuleBase" id="RU003357"/>
    </source>
</evidence>
<dbReference type="AlphaFoldDB" id="W4PA98"/>
<dbReference type="GO" id="GO:0009279">
    <property type="term" value="C:cell outer membrane"/>
    <property type="evidence" value="ECO:0007669"/>
    <property type="project" value="UniProtKB-SubCell"/>
</dbReference>
<feature type="chain" id="PRO_5004845958" evidence="13">
    <location>
        <begin position="20"/>
        <end position="689"/>
    </location>
</feature>
<accession>W4PA98</accession>
<dbReference type="Pfam" id="PF00593">
    <property type="entry name" value="TonB_dep_Rec_b-barrel"/>
    <property type="match status" value="1"/>
</dbReference>
<evidence type="ECO:0000259" key="14">
    <source>
        <dbReference type="Pfam" id="PF00593"/>
    </source>
</evidence>
<dbReference type="InterPro" id="IPR000531">
    <property type="entry name" value="Beta-barrel_TonB"/>
</dbReference>
<evidence type="ECO:0000256" key="4">
    <source>
        <dbReference type="ARBA" id="ARBA00022496"/>
    </source>
</evidence>
<evidence type="ECO:0000256" key="6">
    <source>
        <dbReference type="ARBA" id="ARBA00023004"/>
    </source>
</evidence>
<dbReference type="PROSITE" id="PS52016">
    <property type="entry name" value="TONB_DEPENDENT_REC_3"/>
    <property type="match status" value="1"/>
</dbReference>
<dbReference type="InterPro" id="IPR039426">
    <property type="entry name" value="TonB-dep_rcpt-like"/>
</dbReference>
<keyword evidence="13" id="KW-0732">Signal</keyword>
<keyword evidence="5 11" id="KW-0812">Transmembrane</keyword>
<sequence>MMKQFICSALFLLPSGLSATDLDTVAVKKIALEEVTVVGFKQDKLNRSPLSVSSINGRFLRENEVRGIKELSAMLPNFYMPDYGSKQGSPIYIRGVGSRRGAPSVGLYIDGVPHFENSAFDVDMSDISTVEVLRGPQGTLYGRNTIGGIINVYTRSPLDYRNTRFKVGYGSRNDVLLMASSYARLNDRLGFSVTGNYHRNDGVFTNLYTGKKADKADDVSLRTGVVWKPADKWTARLSAAYDYTDQGGFPYGAYDVKTEKLSSVNYDSVSSYRRNLLASGLNFRYEGEKFSFNSQTAYQYIDGKLGVDQDFTPESLYFADTRLKQNMYSQEFTFKSNNESRYRWIAGLFAFYQKVDNRVEVSFLAQGYSTPKYYDIPTTGIAFYHQSTYDIYAGLSASVGVRYDYEHASDHYAAYKHPFGGERKETQRVDSKLHFSQLTPKFSLQYIFPASGMAYASVSKGYKAGGFNVTFTQDDEFTFKPEYNWNYEIGAKTSLFDNRLTAEAAIFYVDWRDQQYDQRIPRGNVTRNAGHSDSKGFECSLQGQPLRNFAVQVNYGYTYARFLSYQQNMEDAKTDYSGNFLPLVPRHTLSVNASYTLYNIGRIFDRLSFNANFTGAGPLYWNETNDVRQDFYGLLNAKVSASKGRFTCELWGKNLTDTFYLSYYTRLRAGGYAQGGKPRSAGVSLIVDL</sequence>
<keyword evidence="8 12" id="KW-0798">TonB box</keyword>
<protein>
    <submittedName>
        <fullName evidence="16">TonB-dependent receptor</fullName>
    </submittedName>
</protein>
<evidence type="ECO:0000256" key="8">
    <source>
        <dbReference type="ARBA" id="ARBA00023077"/>
    </source>
</evidence>
<dbReference type="PANTHER" id="PTHR32552">
    <property type="entry name" value="FERRICHROME IRON RECEPTOR-RELATED"/>
    <property type="match status" value="1"/>
</dbReference>
<feature type="domain" description="TonB-dependent receptor plug" evidence="15">
    <location>
        <begin position="45"/>
        <end position="149"/>
    </location>
</feature>
<dbReference type="Gene3D" id="2.40.170.20">
    <property type="entry name" value="TonB-dependent receptor, beta-barrel domain"/>
    <property type="match status" value="1"/>
</dbReference>
<dbReference type="Proteomes" id="UP000018861">
    <property type="component" value="Unassembled WGS sequence"/>
</dbReference>
<comment type="similarity">
    <text evidence="11 12">Belongs to the TonB-dependent receptor family.</text>
</comment>
<name>W4PA98_9BACE</name>
<evidence type="ECO:0000256" key="9">
    <source>
        <dbReference type="ARBA" id="ARBA00023136"/>
    </source>
</evidence>